<dbReference type="InterPro" id="IPR019533">
    <property type="entry name" value="Peptidase_S26"/>
</dbReference>
<evidence type="ECO:0000256" key="1">
    <source>
        <dbReference type="ARBA" id="ARBA00000677"/>
    </source>
</evidence>
<dbReference type="GO" id="GO:0005886">
    <property type="term" value="C:plasma membrane"/>
    <property type="evidence" value="ECO:0007669"/>
    <property type="project" value="UniProtKB-SubCell"/>
</dbReference>
<dbReference type="OrthoDB" id="9815782at2"/>
<dbReference type="RefSeq" id="WP_106873946.1">
    <property type="nucleotide sequence ID" value="NZ_CP027845.1"/>
</dbReference>
<reference evidence="12 13" key="1">
    <citation type="submission" date="2018-03" db="EMBL/GenBank/DDBJ databases">
        <title>A gene transfer event suggests a long-term partnership between eustigmatophyte algae and a novel lineage of endosymbiotic bacteria.</title>
        <authorList>
            <person name="Yurchenko T."/>
            <person name="Sevcikova T."/>
            <person name="Pribyl P."/>
            <person name="El Karkouri K."/>
            <person name="Klimes V."/>
            <person name="Amaral R."/>
            <person name="Zbrankova V."/>
            <person name="Kim E."/>
            <person name="Raoult D."/>
            <person name="Santos L.M.A."/>
            <person name="Elias M."/>
        </authorList>
    </citation>
    <scope>NUCLEOTIDE SEQUENCE [LARGE SCALE GENOMIC DNA]</scope>
    <source>
        <strain evidence="12">CCALA 838</strain>
    </source>
</reference>
<dbReference type="PANTHER" id="PTHR43390:SF1">
    <property type="entry name" value="CHLOROPLAST PROCESSING PEPTIDASE"/>
    <property type="match status" value="1"/>
</dbReference>
<evidence type="ECO:0000256" key="4">
    <source>
        <dbReference type="ARBA" id="ARBA00013208"/>
    </source>
</evidence>
<evidence type="ECO:0000313" key="13">
    <source>
        <dbReference type="Proteomes" id="UP000241762"/>
    </source>
</evidence>
<feature type="active site" evidence="9">
    <location>
        <position position="35"/>
    </location>
</feature>
<dbReference type="GO" id="GO:0004252">
    <property type="term" value="F:serine-type endopeptidase activity"/>
    <property type="evidence" value="ECO:0007669"/>
    <property type="project" value="InterPro"/>
</dbReference>
<accession>A0A2P1P720</accession>
<feature type="domain" description="Peptidase S26" evidence="11">
    <location>
        <begin position="6"/>
        <end position="209"/>
    </location>
</feature>
<evidence type="ECO:0000256" key="3">
    <source>
        <dbReference type="ARBA" id="ARBA00009370"/>
    </source>
</evidence>
<keyword evidence="10" id="KW-0472">Membrane</keyword>
<keyword evidence="7 10" id="KW-0378">Hydrolase</keyword>
<comment type="similarity">
    <text evidence="3 10">Belongs to the peptidase S26 family.</text>
</comment>
<dbReference type="PANTHER" id="PTHR43390">
    <property type="entry name" value="SIGNAL PEPTIDASE I"/>
    <property type="match status" value="1"/>
</dbReference>
<dbReference type="InterPro" id="IPR000223">
    <property type="entry name" value="Pept_S26A_signal_pept_1"/>
</dbReference>
<feature type="active site" evidence="9">
    <location>
        <position position="96"/>
    </location>
</feature>
<keyword evidence="8 10" id="KW-1133">Transmembrane helix</keyword>
<evidence type="ECO:0000256" key="2">
    <source>
        <dbReference type="ARBA" id="ARBA00004162"/>
    </source>
</evidence>
<dbReference type="GO" id="GO:0009003">
    <property type="term" value="F:signal peptidase activity"/>
    <property type="evidence" value="ECO:0007669"/>
    <property type="project" value="UniProtKB-EC"/>
</dbReference>
<comment type="catalytic activity">
    <reaction evidence="1 10">
        <text>Cleavage of hydrophobic, N-terminal signal or leader sequences from secreted and periplasmic proteins.</text>
        <dbReference type="EC" id="3.4.21.89"/>
    </reaction>
</comment>
<proteinExistence type="inferred from homology"/>
<organism evidence="12 13">
    <name type="scientific">Candidatus Phycorickettsia trachydisci</name>
    <dbReference type="NCBI Taxonomy" id="2115978"/>
    <lineage>
        <taxon>Bacteria</taxon>
        <taxon>Pseudomonadati</taxon>
        <taxon>Pseudomonadota</taxon>
        <taxon>Alphaproteobacteria</taxon>
        <taxon>Rickettsiales</taxon>
        <taxon>Rickettsiaceae</taxon>
        <taxon>Candidatus Phycorickettsia</taxon>
    </lineage>
</organism>
<dbReference type="GO" id="GO:0006465">
    <property type="term" value="P:signal peptide processing"/>
    <property type="evidence" value="ECO:0007669"/>
    <property type="project" value="InterPro"/>
</dbReference>
<dbReference type="PROSITE" id="PS00760">
    <property type="entry name" value="SPASE_I_2"/>
    <property type="match status" value="1"/>
</dbReference>
<dbReference type="CDD" id="cd06530">
    <property type="entry name" value="S26_SPase_I"/>
    <property type="match status" value="1"/>
</dbReference>
<dbReference type="InterPro" id="IPR036286">
    <property type="entry name" value="LexA/Signal_pep-like_sf"/>
</dbReference>
<dbReference type="PRINTS" id="PR00727">
    <property type="entry name" value="LEADERPTASE"/>
</dbReference>
<evidence type="ECO:0000256" key="5">
    <source>
        <dbReference type="ARBA" id="ARBA00019232"/>
    </source>
</evidence>
<evidence type="ECO:0000256" key="7">
    <source>
        <dbReference type="ARBA" id="ARBA00022801"/>
    </source>
</evidence>
<dbReference type="SUPFAM" id="SSF51306">
    <property type="entry name" value="LexA/Signal peptidase"/>
    <property type="match status" value="1"/>
</dbReference>
<name>A0A2P1P720_9RICK</name>
<keyword evidence="10" id="KW-0645">Protease</keyword>
<dbReference type="NCBIfam" id="TIGR02227">
    <property type="entry name" value="sigpep_I_bact"/>
    <property type="match status" value="1"/>
</dbReference>
<gene>
    <name evidence="12" type="ORF">phytr_1090</name>
</gene>
<dbReference type="Pfam" id="PF10502">
    <property type="entry name" value="Peptidase_S26"/>
    <property type="match status" value="1"/>
</dbReference>
<dbReference type="InterPro" id="IPR019758">
    <property type="entry name" value="Pept_S26A_signal_pept_1_CS"/>
</dbReference>
<dbReference type="InterPro" id="IPR019757">
    <property type="entry name" value="Pept_S26A_signal_pept_1_Lys-AS"/>
</dbReference>
<evidence type="ECO:0000256" key="10">
    <source>
        <dbReference type="RuleBase" id="RU362042"/>
    </source>
</evidence>
<dbReference type="AlphaFoldDB" id="A0A2P1P720"/>
<keyword evidence="13" id="KW-1185">Reference proteome</keyword>
<evidence type="ECO:0000259" key="11">
    <source>
        <dbReference type="Pfam" id="PF10502"/>
    </source>
</evidence>
<dbReference type="KEGG" id="ptc:phytr_1090"/>
<dbReference type="PROSITE" id="PS00761">
    <property type="entry name" value="SPASE_I_3"/>
    <property type="match status" value="1"/>
</dbReference>
<sequence length="254" mass="29616">MARKKSYIFEILEVLAIVLIIRVLIFEPFYIPSGSMNATLLEGDYVFATKYDYGYSNFSIPFSPNIISGRWPNWKPERGDIVIFRPPHHMDIRYIKRLIGLPGDRIQMVGGVLHINGKMVHTTYIGKHKLGEDGKIREYNEYQEKLPNGKTYNILLDPTSWRRNTKVFEVPPGHYFFLGDNRDNSLDSRYTLGYVPEENLIAKAKIIYFSSKSSLFPKVDNQGNYDYNPLYILTRFIPWVLSLSPSRIFRIVYI</sequence>
<dbReference type="EMBL" id="CP027845">
    <property type="protein sequence ID" value="AVP87070.1"/>
    <property type="molecule type" value="Genomic_DNA"/>
</dbReference>
<evidence type="ECO:0000256" key="8">
    <source>
        <dbReference type="ARBA" id="ARBA00022989"/>
    </source>
</evidence>
<comment type="subcellular location">
    <subcellularLocation>
        <location evidence="2">Cell membrane</location>
        <topology evidence="2">Single-pass membrane protein</topology>
    </subcellularLocation>
    <subcellularLocation>
        <location evidence="10">Membrane</location>
        <topology evidence="10">Single-pass type II membrane protein</topology>
    </subcellularLocation>
</comment>
<keyword evidence="6 10" id="KW-0812">Transmembrane</keyword>
<dbReference type="Proteomes" id="UP000241762">
    <property type="component" value="Chromosome"/>
</dbReference>
<evidence type="ECO:0000313" key="12">
    <source>
        <dbReference type="EMBL" id="AVP87070.1"/>
    </source>
</evidence>
<evidence type="ECO:0000256" key="6">
    <source>
        <dbReference type="ARBA" id="ARBA00022692"/>
    </source>
</evidence>
<evidence type="ECO:0000256" key="9">
    <source>
        <dbReference type="PIRSR" id="PIRSR600223-1"/>
    </source>
</evidence>
<feature type="transmembrane region" description="Helical" evidence="10">
    <location>
        <begin position="7"/>
        <end position="26"/>
    </location>
</feature>
<protein>
    <recommendedName>
        <fullName evidence="5 10">Signal peptidase I</fullName>
        <ecNumber evidence="4 10">3.4.21.89</ecNumber>
    </recommendedName>
</protein>
<dbReference type="EC" id="3.4.21.89" evidence="4 10"/>
<dbReference type="Gene3D" id="2.10.109.10">
    <property type="entry name" value="Umud Fragment, subunit A"/>
    <property type="match status" value="1"/>
</dbReference>